<evidence type="ECO:0000256" key="2">
    <source>
        <dbReference type="SAM" id="SignalP"/>
    </source>
</evidence>
<dbReference type="PANTHER" id="PTHR31325">
    <property type="entry name" value="OS01G0798800 PROTEIN-RELATED"/>
    <property type="match status" value="1"/>
</dbReference>
<evidence type="ECO:0000256" key="1">
    <source>
        <dbReference type="SAM" id="Phobius"/>
    </source>
</evidence>
<feature type="transmembrane region" description="Helical" evidence="1">
    <location>
        <begin position="90"/>
        <end position="110"/>
    </location>
</feature>
<feature type="transmembrane region" description="Helical" evidence="1">
    <location>
        <begin position="221"/>
        <end position="241"/>
    </location>
</feature>
<feature type="domain" description="DUF4220" evidence="3">
    <location>
        <begin position="4"/>
        <end position="352"/>
    </location>
</feature>
<keyword evidence="1" id="KW-0472">Membrane</keyword>
<dbReference type="STRING" id="4565.A0A3B6KVC4"/>
<dbReference type="Gramene" id="TraesWEE_scaffold_056636_01G000300.1">
    <property type="protein sequence ID" value="TraesWEE_scaffold_056636_01G000300.1"/>
    <property type="gene ID" value="TraesWEE_scaffold_056636_01G000300"/>
</dbReference>
<proteinExistence type="predicted"/>
<protein>
    <recommendedName>
        <fullName evidence="3">DUF4220 domain-containing protein</fullName>
    </recommendedName>
</protein>
<dbReference type="OMA" id="WIRTIVV"/>
<keyword evidence="1" id="KW-0812">Transmembrane</keyword>
<dbReference type="EnsemblPlants" id="TraesCS5A02G554800.1">
    <property type="protein sequence ID" value="TraesCS5A02G554800.1.cds1"/>
    <property type="gene ID" value="TraesCS5A02G554800"/>
</dbReference>
<dbReference type="Proteomes" id="UP000019116">
    <property type="component" value="Chromosome 5A"/>
</dbReference>
<feature type="chain" id="PRO_5043177014" description="DUF4220 domain-containing protein" evidence="2">
    <location>
        <begin position="20"/>
        <end position="559"/>
    </location>
</feature>
<evidence type="ECO:0000313" key="4">
    <source>
        <dbReference type="EnsemblPlants" id="TraesCS5A02G554800.1.cds1"/>
    </source>
</evidence>
<evidence type="ECO:0000313" key="5">
    <source>
        <dbReference type="Proteomes" id="UP000019116"/>
    </source>
</evidence>
<dbReference type="Gramene" id="TraesCS5A03G1294400.1">
    <property type="protein sequence ID" value="TraesCS5A03G1294400.1.CDS1"/>
    <property type="gene ID" value="TraesCS5A03G1294400"/>
</dbReference>
<dbReference type="InterPro" id="IPR025315">
    <property type="entry name" value="DUF4220"/>
</dbReference>
<dbReference type="OrthoDB" id="1689146at2759"/>
<reference evidence="4" key="1">
    <citation type="submission" date="2018-08" db="EMBL/GenBank/DDBJ databases">
        <authorList>
            <person name="Rossello M."/>
        </authorList>
    </citation>
    <scope>NUCLEOTIDE SEQUENCE [LARGE SCALE GENOMIC DNA]</scope>
    <source>
        <strain evidence="4">cv. Chinese Spring</strain>
    </source>
</reference>
<dbReference type="Gramene" id="TraesCS5A02G554800.1">
    <property type="protein sequence ID" value="TraesCS5A02G554800.1.cds1"/>
    <property type="gene ID" value="TraesCS5A02G554800"/>
</dbReference>
<name>A0A3B6KVC4_WHEAT</name>
<dbReference type="AlphaFoldDB" id="A0A3B6KVC4"/>
<organism evidence="4">
    <name type="scientific">Triticum aestivum</name>
    <name type="common">Wheat</name>
    <dbReference type="NCBI Taxonomy" id="4565"/>
    <lineage>
        <taxon>Eukaryota</taxon>
        <taxon>Viridiplantae</taxon>
        <taxon>Streptophyta</taxon>
        <taxon>Embryophyta</taxon>
        <taxon>Tracheophyta</taxon>
        <taxon>Spermatophyta</taxon>
        <taxon>Magnoliopsida</taxon>
        <taxon>Liliopsida</taxon>
        <taxon>Poales</taxon>
        <taxon>Poaceae</taxon>
        <taxon>BOP clade</taxon>
        <taxon>Pooideae</taxon>
        <taxon>Triticodae</taxon>
        <taxon>Triticeae</taxon>
        <taxon>Triticinae</taxon>
        <taxon>Triticum</taxon>
    </lineage>
</organism>
<dbReference type="Gramene" id="TraesLAC5A03G02739110.1">
    <property type="protein sequence ID" value="TraesLAC5A03G02739110.1.CDS1"/>
    <property type="gene ID" value="TraesLAC5A03G02739110"/>
</dbReference>
<feature type="signal peptide" evidence="2">
    <location>
        <begin position="1"/>
        <end position="19"/>
    </location>
</feature>
<sequence length="559" mass="64395">MVPWWATVLADIIDKFVIALLFTGDKTSREQQLSAFWLPFLLIHISRPDNISGFSIEENVFSHGKVLSAYAVILGATNVLYVNVTLSRPNVGTLVLASFLVFALAIFKYLERAVAQGRGNLSSIKSLIKNNQPKRFSFHHWCPYGPLDNDQALLVAHSMLHITKCAFCDCSLDMDPLDRETGRKIISCGWESMCKVVEMELSLMYDLIYTKAVVIHAWTGYITRIVSPLIICTVLFLLNAYNSEFQSVEDIVITYLLVVFTLLLDVRWLLGALGSTWAYTVFKDSRWQWLKHAVVCDGKWHWIRTIVVFMDLSRLPLFSGYYREPLSTLFNMKPPSNYRLWRGIMGQYNLLHECTRHKDYPISVSSVMGLLLLQQEESMMQHEYHDIHGFKIPQDLKGLLFERIREKLKLSYTRPRNVEEEEEEGEEVVQFDSDELQEVILIWHMATDIFLQKATFADEESQKYVKLISKLSDYLVFLVVLHPSMLPVRKLPSKYKETSKELKELLSVENRPASCKTRKQKLAFILEQMEKLVLNGNGDGRNSTSSIVLSDGYQYARVL</sequence>
<dbReference type="Gramene" id="TraesMAC5A03G02786510.1">
    <property type="protein sequence ID" value="TraesMAC5A03G02786510.1.CDS1"/>
    <property type="gene ID" value="TraesMAC5A03G02786510"/>
</dbReference>
<keyword evidence="5" id="KW-1185">Reference proteome</keyword>
<dbReference type="Pfam" id="PF13968">
    <property type="entry name" value="DUF4220"/>
    <property type="match status" value="1"/>
</dbReference>
<accession>A0A3B6KVC4</accession>
<feature type="transmembrane region" description="Helical" evidence="1">
    <location>
        <begin position="253"/>
        <end position="282"/>
    </location>
</feature>
<keyword evidence="1" id="KW-1133">Transmembrane helix</keyword>
<keyword evidence="2" id="KW-0732">Signal</keyword>
<reference evidence="4" key="2">
    <citation type="submission" date="2018-10" db="UniProtKB">
        <authorList>
            <consortium name="EnsemblPlants"/>
        </authorList>
    </citation>
    <scope>IDENTIFICATION</scope>
</reference>
<evidence type="ECO:0000259" key="3">
    <source>
        <dbReference type="Pfam" id="PF13968"/>
    </source>
</evidence>